<protein>
    <recommendedName>
        <fullName evidence="3">Heparinase</fullName>
    </recommendedName>
</protein>
<reference evidence="1 2" key="1">
    <citation type="submission" date="2014-07" db="EMBL/GenBank/DDBJ databases">
        <title>Draft genome sequence of Thalassospira profundimaris S25-3-2.</title>
        <authorList>
            <person name="Lai Q."/>
            <person name="Shao Z."/>
        </authorList>
    </citation>
    <scope>NUCLEOTIDE SEQUENCE [LARGE SCALE GENOMIC DNA]</scope>
    <source>
        <strain evidence="1 2">S25-3-2</strain>
    </source>
</reference>
<evidence type="ECO:0000313" key="1">
    <source>
        <dbReference type="EMBL" id="RCK48326.1"/>
    </source>
</evidence>
<gene>
    <name evidence="1" type="ORF">TH25_14805</name>
</gene>
<dbReference type="AlphaFoldDB" id="A0A367X3S4"/>
<proteinExistence type="predicted"/>
<dbReference type="RefSeq" id="WP_181847619.1">
    <property type="nucleotide sequence ID" value="NZ_JPWH01000011.1"/>
</dbReference>
<accession>A0A367X3S4</accession>
<dbReference type="Proteomes" id="UP000252517">
    <property type="component" value="Unassembled WGS sequence"/>
</dbReference>
<sequence length="519" mass="57740">MSFSLGRFNAIAANDSHPSAQRRAHRLAVLVADILARDQTTTGDFPRHGFYATAFALALWHNLDPAKYHTTITRALEALKQQDDGAKYHREFIAFALSHTPALTTRQRRTILKGKPWQNARVGNWLILRMLCLEKGSFPARFAARLLWRIIDRHFRDGPAFLDRRGCFSAQYHAFCAALLGFSLQPACQKAAIAATDLIDHITRQSGHANIVGRGAGQSFGMVSAIYALLKAGKETTAQILLDRIEQSLLLHQTIPLNLLADQDGKNAHTSPGWYSYNRYYDYLAFAGFFLLCAGKLPENRTVPTPDIPQNATATSRIFRLYHSPAYCAQMTLAGQSPYDLTPMPVITSPNGTIILPPCGGEQDFISPYSTASLPLPCLPGTTIFAQPDTATYQDDTYLLPFLLGPWRGQRAIHFTERAISWTDQILPPDPITKSRAPASARLFRLFIPHGLCGHQMAENRFYFPAIGLEITGSAPLHLTRSNHFSALGRVHVLFCQMPLSPETGCRAELTLTWRQDQP</sequence>
<comment type="caution">
    <text evidence="1">The sequence shown here is derived from an EMBL/GenBank/DDBJ whole genome shotgun (WGS) entry which is preliminary data.</text>
</comment>
<name>A0A367X3S4_9PROT</name>
<evidence type="ECO:0000313" key="2">
    <source>
        <dbReference type="Proteomes" id="UP000252517"/>
    </source>
</evidence>
<dbReference type="EMBL" id="JPWH01000011">
    <property type="protein sequence ID" value="RCK48326.1"/>
    <property type="molecule type" value="Genomic_DNA"/>
</dbReference>
<evidence type="ECO:0008006" key="3">
    <source>
        <dbReference type="Google" id="ProtNLM"/>
    </source>
</evidence>
<organism evidence="1 2">
    <name type="scientific">Thalassospira profundimaris</name>
    <dbReference type="NCBI Taxonomy" id="502049"/>
    <lineage>
        <taxon>Bacteria</taxon>
        <taxon>Pseudomonadati</taxon>
        <taxon>Pseudomonadota</taxon>
        <taxon>Alphaproteobacteria</taxon>
        <taxon>Rhodospirillales</taxon>
        <taxon>Thalassospiraceae</taxon>
        <taxon>Thalassospira</taxon>
    </lineage>
</organism>